<proteinExistence type="predicted"/>
<evidence type="ECO:0000313" key="2">
    <source>
        <dbReference type="EMBL" id="EOR72112.1"/>
    </source>
</evidence>
<keyword evidence="1" id="KW-1133">Transmembrane helix</keyword>
<gene>
    <name evidence="2" type="ORF">TM51_04438</name>
</gene>
<dbReference type="RefSeq" id="WP_011291260.1">
    <property type="nucleotide sequence ID" value="NZ_AOSG01000021.1"/>
</dbReference>
<evidence type="ECO:0000256" key="1">
    <source>
        <dbReference type="SAM" id="Phobius"/>
    </source>
</evidence>
<name>A0A9P2TBH1_THEFU</name>
<feature type="transmembrane region" description="Helical" evidence="1">
    <location>
        <begin position="664"/>
        <end position="684"/>
    </location>
</feature>
<feature type="transmembrane region" description="Helical" evidence="1">
    <location>
        <begin position="569"/>
        <end position="593"/>
    </location>
</feature>
<organism evidence="2 3">
    <name type="scientific">Thermobifida fusca TM51</name>
    <dbReference type="NCBI Taxonomy" id="1169414"/>
    <lineage>
        <taxon>Bacteria</taxon>
        <taxon>Bacillati</taxon>
        <taxon>Actinomycetota</taxon>
        <taxon>Actinomycetes</taxon>
        <taxon>Streptosporangiales</taxon>
        <taxon>Nocardiopsidaceae</taxon>
        <taxon>Thermobifida</taxon>
    </lineage>
</organism>
<feature type="transmembrane region" description="Helical" evidence="1">
    <location>
        <begin position="296"/>
        <end position="318"/>
    </location>
</feature>
<dbReference type="AlphaFoldDB" id="A0A9P2TBH1"/>
<feature type="transmembrane region" description="Helical" evidence="1">
    <location>
        <begin position="163"/>
        <end position="193"/>
    </location>
</feature>
<sequence length="696" mass="75393">MPNRTLSFAYTACAALAALIAFLLAVTAERTFITLESFELVWITENEGIHDIDEVARTVQQVADDYDAAIGYTVPDVHEPGTRAHMYLAVSDPDSRYARWLADGYPAFSRNYTLETHPITEFRDVGPNGSYHIFGAPEARPALLEALADHGLHESSGMQVSQIWHYFLGGHLFNLLAVSLLATVTAVGAGVLLSARDYAVMRLQGHSYTRILLSDLGKVVRLWAIALPSVAGVTLAFLGFYNGWNQLGHYTLFALTFLAVLALSCLIAHAAVLGLVHTTEILPALKGRLPVRSTTVAIYLVRIPVLAMAFVILSAVVLHAQEARDQQVGLQLYEQQGDTSLISLSSDYGWATEEDEQAVDSLLGPWLQQMDAEGSMVLTIHIPLSQLLFDPSTGTDQPAEDASVLLVNDTYLAEQELLSPSGERYGPNETIRVIVPESSGISTDRLVAGLERWLAPHQTPEAEGTVEVLPAANGQTLFTYGVQNSAAPSYLPLVYEPIVVVLPNGKVLSERAYVTYMTRGSTIFPDPDVVTAFRETNPEAARYISMVETLTANAAQDHATTLIALRSQLFNLAGVSAVLLLTAVAACVVYARARAQTIFARHISGWTFLATHRRLLAAELAIAAGFVGWITWDTLDTLQMQLAAQNDPLLGTLGRTEVSGIEPFYALGIAAASLAITVAALALFHRRIVREGASQA</sequence>
<reference evidence="2 3" key="1">
    <citation type="journal article" date="2013" name="Genome Announc.">
        <title>Draft Genome Sequence of the Lignocellulose Decomposer Thermobifida fusca Strain TM51.</title>
        <authorList>
            <person name="Toth A."/>
            <person name="Barna T."/>
            <person name="Nagy I."/>
            <person name="Horvath B."/>
            <person name="Nagy I."/>
            <person name="Tancsics A."/>
            <person name="Kriszt B."/>
            <person name="Baka E."/>
            <person name="Fekete C."/>
            <person name="Kukolya J."/>
        </authorList>
    </citation>
    <scope>NUCLEOTIDE SEQUENCE [LARGE SCALE GENOMIC DNA]</scope>
    <source>
        <strain evidence="2 3">TM51</strain>
    </source>
</reference>
<feature type="transmembrane region" description="Helical" evidence="1">
    <location>
        <begin position="220"/>
        <end position="241"/>
    </location>
</feature>
<dbReference type="Proteomes" id="UP000014184">
    <property type="component" value="Unassembled WGS sequence"/>
</dbReference>
<comment type="caution">
    <text evidence="2">The sequence shown here is derived from an EMBL/GenBank/DDBJ whole genome shotgun (WGS) entry which is preliminary data.</text>
</comment>
<feature type="transmembrane region" description="Helical" evidence="1">
    <location>
        <begin position="614"/>
        <end position="632"/>
    </location>
</feature>
<evidence type="ECO:0000313" key="3">
    <source>
        <dbReference type="Proteomes" id="UP000014184"/>
    </source>
</evidence>
<dbReference type="EMBL" id="AOSG01000021">
    <property type="protein sequence ID" value="EOR72112.1"/>
    <property type="molecule type" value="Genomic_DNA"/>
</dbReference>
<keyword evidence="3" id="KW-1185">Reference proteome</keyword>
<feature type="transmembrane region" description="Helical" evidence="1">
    <location>
        <begin position="253"/>
        <end position="276"/>
    </location>
</feature>
<keyword evidence="1" id="KW-0472">Membrane</keyword>
<accession>A0A9P2TBH1</accession>
<keyword evidence="1" id="KW-0812">Transmembrane</keyword>
<protein>
    <submittedName>
        <fullName evidence="2">Uncharacterized protein</fullName>
    </submittedName>
</protein>